<gene>
    <name evidence="10" type="ORF">S12H4_18510</name>
</gene>
<sequence>KEGFVIVTAGWVLAATFGSLPYFLYGVFPTFTDAFFESMSGFTTTGATVITNIANIPHGILLWRSLTQWLGGMGIIILSIAILPLLGVGGMQLYKAELPGPVKDKLKPRIAETARILWIVYVIISIVEFILLLFGGMSVFDSLCHTFTTMATGGFSTSDASIAHFSSAYIDAVITVFMLIAGINFSLHYSVLTGNFKTFFKNSELRFFLAVALIATIVVTLNLRLNLFDETAKSLRYASFQVVSIFTTTGYTTDNFASWPALSKIILLLLMFVGASAGSTGGSIKCMRILLIIKHGYKELYRLVHPHAVTTVKLGKRANSGL</sequence>
<dbReference type="Pfam" id="PF02386">
    <property type="entry name" value="TrkH"/>
    <property type="match status" value="1"/>
</dbReference>
<keyword evidence="3" id="KW-0813">Transport</keyword>
<keyword evidence="6 9" id="KW-1133">Transmembrane helix</keyword>
<keyword evidence="7" id="KW-0406">Ion transport</keyword>
<dbReference type="InterPro" id="IPR003445">
    <property type="entry name" value="Cat_transpt"/>
</dbReference>
<accession>X1SCG7</accession>
<protein>
    <recommendedName>
        <fullName evidence="11">Potassium transporter</fullName>
    </recommendedName>
</protein>
<feature type="transmembrane region" description="Helical" evidence="9">
    <location>
        <begin position="265"/>
        <end position="284"/>
    </location>
</feature>
<evidence type="ECO:0000313" key="10">
    <source>
        <dbReference type="EMBL" id="GAI76821.1"/>
    </source>
</evidence>
<organism evidence="10">
    <name type="scientific">marine sediment metagenome</name>
    <dbReference type="NCBI Taxonomy" id="412755"/>
    <lineage>
        <taxon>unclassified sequences</taxon>
        <taxon>metagenomes</taxon>
        <taxon>ecological metagenomes</taxon>
    </lineage>
</organism>
<keyword evidence="4" id="KW-1003">Cell membrane</keyword>
<comment type="similarity">
    <text evidence="2">Belongs to the TrkH potassium transport family.</text>
</comment>
<keyword evidence="8 9" id="KW-0472">Membrane</keyword>
<keyword evidence="5 9" id="KW-0812">Transmembrane</keyword>
<evidence type="ECO:0000256" key="9">
    <source>
        <dbReference type="SAM" id="Phobius"/>
    </source>
</evidence>
<dbReference type="GO" id="GO:0030001">
    <property type="term" value="P:metal ion transport"/>
    <property type="evidence" value="ECO:0007669"/>
    <property type="project" value="UniProtKB-ARBA"/>
</dbReference>
<evidence type="ECO:0008006" key="11">
    <source>
        <dbReference type="Google" id="ProtNLM"/>
    </source>
</evidence>
<feature type="non-terminal residue" evidence="10">
    <location>
        <position position="322"/>
    </location>
</feature>
<evidence type="ECO:0000256" key="8">
    <source>
        <dbReference type="ARBA" id="ARBA00023136"/>
    </source>
</evidence>
<feature type="transmembrane region" description="Helical" evidence="9">
    <location>
        <begin position="40"/>
        <end position="63"/>
    </location>
</feature>
<evidence type="ECO:0000256" key="1">
    <source>
        <dbReference type="ARBA" id="ARBA00004651"/>
    </source>
</evidence>
<evidence type="ECO:0000256" key="7">
    <source>
        <dbReference type="ARBA" id="ARBA00023065"/>
    </source>
</evidence>
<evidence type="ECO:0000256" key="6">
    <source>
        <dbReference type="ARBA" id="ARBA00022989"/>
    </source>
</evidence>
<feature type="transmembrane region" description="Helical" evidence="9">
    <location>
        <begin position="115"/>
        <end position="140"/>
    </location>
</feature>
<dbReference type="AlphaFoldDB" id="X1SCG7"/>
<evidence type="ECO:0000256" key="5">
    <source>
        <dbReference type="ARBA" id="ARBA00022692"/>
    </source>
</evidence>
<feature type="non-terminal residue" evidence="10">
    <location>
        <position position="1"/>
    </location>
</feature>
<proteinExistence type="inferred from homology"/>
<feature type="transmembrane region" description="Helical" evidence="9">
    <location>
        <begin position="207"/>
        <end position="225"/>
    </location>
</feature>
<feature type="transmembrane region" description="Helical" evidence="9">
    <location>
        <begin position="69"/>
        <end position="94"/>
    </location>
</feature>
<dbReference type="PANTHER" id="PTHR32024">
    <property type="entry name" value="TRK SYSTEM POTASSIUM UPTAKE PROTEIN TRKG-RELATED"/>
    <property type="match status" value="1"/>
</dbReference>
<dbReference type="GO" id="GO:0005886">
    <property type="term" value="C:plasma membrane"/>
    <property type="evidence" value="ECO:0007669"/>
    <property type="project" value="UniProtKB-SubCell"/>
</dbReference>
<name>X1SCG7_9ZZZZ</name>
<reference evidence="10" key="1">
    <citation type="journal article" date="2014" name="Front. Microbiol.">
        <title>High frequency of phylogenetically diverse reductive dehalogenase-homologous genes in deep subseafloor sedimentary metagenomes.</title>
        <authorList>
            <person name="Kawai M."/>
            <person name="Futagami T."/>
            <person name="Toyoda A."/>
            <person name="Takaki Y."/>
            <person name="Nishi S."/>
            <person name="Hori S."/>
            <person name="Arai W."/>
            <person name="Tsubouchi T."/>
            <person name="Morono Y."/>
            <person name="Uchiyama I."/>
            <person name="Ito T."/>
            <person name="Fujiyama A."/>
            <person name="Inagaki F."/>
            <person name="Takami H."/>
        </authorList>
    </citation>
    <scope>NUCLEOTIDE SEQUENCE</scope>
    <source>
        <strain evidence="10">Expedition CK06-06</strain>
    </source>
</reference>
<comment type="subcellular location">
    <subcellularLocation>
        <location evidence="1">Cell membrane</location>
        <topology evidence="1">Multi-pass membrane protein</topology>
    </subcellularLocation>
</comment>
<comment type="caution">
    <text evidence="10">The sequence shown here is derived from an EMBL/GenBank/DDBJ whole genome shotgun (WGS) entry which is preliminary data.</text>
</comment>
<feature type="transmembrane region" description="Helical" evidence="9">
    <location>
        <begin position="168"/>
        <end position="187"/>
    </location>
</feature>
<evidence type="ECO:0000256" key="2">
    <source>
        <dbReference type="ARBA" id="ARBA00009137"/>
    </source>
</evidence>
<dbReference type="EMBL" id="BARW01009150">
    <property type="protein sequence ID" value="GAI76821.1"/>
    <property type="molecule type" value="Genomic_DNA"/>
</dbReference>
<feature type="transmembrane region" description="Helical" evidence="9">
    <location>
        <begin position="6"/>
        <end position="28"/>
    </location>
</feature>
<evidence type="ECO:0000256" key="3">
    <source>
        <dbReference type="ARBA" id="ARBA00022448"/>
    </source>
</evidence>
<dbReference type="PANTHER" id="PTHR32024:SF2">
    <property type="entry name" value="TRK SYSTEM POTASSIUM UPTAKE PROTEIN TRKG-RELATED"/>
    <property type="match status" value="1"/>
</dbReference>
<dbReference type="GO" id="GO:0008324">
    <property type="term" value="F:monoatomic cation transmembrane transporter activity"/>
    <property type="evidence" value="ECO:0007669"/>
    <property type="project" value="InterPro"/>
</dbReference>
<evidence type="ECO:0000256" key="4">
    <source>
        <dbReference type="ARBA" id="ARBA00022475"/>
    </source>
</evidence>